<comment type="caution">
    <text evidence="2">The sequence shown here is derived from an EMBL/GenBank/DDBJ whole genome shotgun (WGS) entry which is preliminary data.</text>
</comment>
<evidence type="ECO:0000256" key="1">
    <source>
        <dbReference type="ARBA" id="ARBA00009981"/>
    </source>
</evidence>
<comment type="similarity">
    <text evidence="1">Belongs to the phD/YefM antitoxin family.</text>
</comment>
<reference evidence="2 3" key="1">
    <citation type="submission" date="2019-09" db="EMBL/GenBank/DDBJ databases">
        <title>Genome Sequences of Streptomyces kaniharaensis ATCC 21070.</title>
        <authorList>
            <person name="Zhu W."/>
            <person name="De Crecy-Lagard V."/>
            <person name="Richards N.G."/>
        </authorList>
    </citation>
    <scope>NUCLEOTIDE SEQUENCE [LARGE SCALE GENOMIC DNA]</scope>
    <source>
        <strain evidence="2 3">SF-557</strain>
    </source>
</reference>
<evidence type="ECO:0000313" key="3">
    <source>
        <dbReference type="Proteomes" id="UP000450000"/>
    </source>
</evidence>
<dbReference type="AlphaFoldDB" id="A0A6N7KPZ1"/>
<protein>
    <submittedName>
        <fullName evidence="2">Type II toxin-antitoxin system prevent-host-death family antitoxin</fullName>
    </submittedName>
</protein>
<dbReference type="EMBL" id="WBOF01000001">
    <property type="protein sequence ID" value="MQS12508.1"/>
    <property type="molecule type" value="Genomic_DNA"/>
</dbReference>
<dbReference type="NCBIfam" id="TIGR01552">
    <property type="entry name" value="phd_fam"/>
    <property type="match status" value="1"/>
</dbReference>
<proteinExistence type="inferred from homology"/>
<organism evidence="2 3">
    <name type="scientific">Streptomyces kaniharaensis</name>
    <dbReference type="NCBI Taxonomy" id="212423"/>
    <lineage>
        <taxon>Bacteria</taxon>
        <taxon>Bacillati</taxon>
        <taxon>Actinomycetota</taxon>
        <taxon>Actinomycetes</taxon>
        <taxon>Kitasatosporales</taxon>
        <taxon>Streptomycetaceae</taxon>
        <taxon>Streptomyces</taxon>
    </lineage>
</organism>
<evidence type="ECO:0000313" key="2">
    <source>
        <dbReference type="EMBL" id="MQS12508.1"/>
    </source>
</evidence>
<accession>A0A6N7KPZ1</accession>
<gene>
    <name evidence="2" type="ORF">F7Q99_09475</name>
</gene>
<dbReference type="OrthoDB" id="33091at2"/>
<dbReference type="SUPFAM" id="SSF143120">
    <property type="entry name" value="YefM-like"/>
    <property type="match status" value="1"/>
</dbReference>
<dbReference type="Proteomes" id="UP000450000">
    <property type="component" value="Unassembled WGS sequence"/>
</dbReference>
<dbReference type="InterPro" id="IPR036165">
    <property type="entry name" value="YefM-like_sf"/>
</dbReference>
<name>A0A6N7KPZ1_9ACTN</name>
<keyword evidence="3" id="KW-1185">Reference proteome</keyword>
<sequence>MEATMRELNQQTAKVIGAVERGETVTVTKDGRHVATILPPSLAEPVYPFRTDPMGDELDDMPVIPGGGGRILADLDRHMEGFGR</sequence>
<dbReference type="RefSeq" id="WP_153460861.1">
    <property type="nucleotide sequence ID" value="NZ_WBOF01000001.1"/>
</dbReference>